<dbReference type="InterPro" id="IPR023828">
    <property type="entry name" value="Peptidase_S8_Ser-AS"/>
</dbReference>
<evidence type="ECO:0000256" key="9">
    <source>
        <dbReference type="PROSITE-ProRule" id="PRU01240"/>
    </source>
</evidence>
<name>A0ABM3I1F3_ZIZJJ</name>
<dbReference type="InterPro" id="IPR000209">
    <property type="entry name" value="Peptidase_S8/S53_dom"/>
</dbReference>
<evidence type="ECO:0000256" key="6">
    <source>
        <dbReference type="ARBA" id="ARBA00022801"/>
    </source>
</evidence>
<keyword evidence="3" id="KW-0964">Secreted</keyword>
<dbReference type="InterPro" id="IPR010259">
    <property type="entry name" value="S8pro/Inhibitor_I9"/>
</dbReference>
<evidence type="ECO:0000259" key="11">
    <source>
        <dbReference type="Pfam" id="PF00082"/>
    </source>
</evidence>
<dbReference type="PROSITE" id="PS51892">
    <property type="entry name" value="SUBTILASE"/>
    <property type="match status" value="1"/>
</dbReference>
<dbReference type="Gene3D" id="3.50.30.30">
    <property type="match status" value="1"/>
</dbReference>
<sequence length="781" mass="84216">MGNSVTPPFFLSIFLFSLCYYTPIQAIKKSYVVYLGSHSYGPNPSSFEVESVTISHYDLLGSYLGSSEKAQSAIFYSYTRNINGFAAILEDEEAAQIAKNPNVVSVFLNKGNKLHTTHSWAFLGVEKDEGVIPSDSIWKKARFGEDTIIANFDTGVWPESKSFNDEGMGPIPSKWRGICQHDNKDGVRCNKKLIGARYFNRGYRAYLETTNATISPALNATFFSARDHDGHGSHTLSTAGGSFAPCASYLGNGNGTAKGGSPKARLAMYKVCWPPVDGNECFDADILAAFDSAISDGVDVISLSLGAGPAEFFDDGISIGSFHALKKNIVAVASAGNDGPTNGTVSNVSPWLVTVGASTLDRGFISYVALGNKIHIEGSSLAAGGLPSQKFYPLIGAADAKLAKANATAALLCKSRTLDRKKVEGKILVCRRGDNDRLEKSYEASLAGAVGMILANDESTANETVPDPHFIPSAHISFIDGQHVFAYINSTKKPVAYMTQSKTVFGLKPSPSMASFSSRGPNTIEESILKPDIIAPGVNIIAAYSEDVAPSTELFDKRRVPYITLSGTSMACPHVSGLVGLLKTLYPDWSPAAIKSAIMTTARRRDNSKKPILDSTMLKATPFAYGAGHIQPNQAVDPGLVYDLTTDDYLNFLCGHGYNETQIKVFSDKPYKCPKSFSLTNFNYPSIVVPNLTKKSVVVTRTVKNVGTPGTYKANVKAPAGVSVVIEPESLTFKKIGEEQKFKVVLKSRFNSGPEDYEFGELRWSDGKHTVRSPIAAKHSK</sequence>
<evidence type="ECO:0000259" key="12">
    <source>
        <dbReference type="Pfam" id="PF02225"/>
    </source>
</evidence>
<dbReference type="InterPro" id="IPR041469">
    <property type="entry name" value="Subtilisin-like_FN3"/>
</dbReference>
<dbReference type="Pfam" id="PF02225">
    <property type="entry name" value="PA"/>
    <property type="match status" value="1"/>
</dbReference>
<dbReference type="Pfam" id="PF00082">
    <property type="entry name" value="Peptidase_S8"/>
    <property type="match status" value="1"/>
</dbReference>
<dbReference type="InterPro" id="IPR036852">
    <property type="entry name" value="Peptidase_S8/S53_dom_sf"/>
</dbReference>
<dbReference type="InterPro" id="IPR015500">
    <property type="entry name" value="Peptidase_S8_subtilisin-rel"/>
</dbReference>
<dbReference type="RefSeq" id="XP_048318628.2">
    <property type="nucleotide sequence ID" value="XM_048462671.2"/>
</dbReference>
<dbReference type="PROSITE" id="PS00138">
    <property type="entry name" value="SUBTILASE_SER"/>
    <property type="match status" value="1"/>
</dbReference>
<dbReference type="PRINTS" id="PR00723">
    <property type="entry name" value="SUBTILISIN"/>
</dbReference>
<evidence type="ECO:0000256" key="3">
    <source>
        <dbReference type="ARBA" id="ARBA00022525"/>
    </source>
</evidence>
<keyword evidence="6 9" id="KW-0378">Hydrolase</keyword>
<evidence type="ECO:0000259" key="14">
    <source>
        <dbReference type="Pfam" id="PF17766"/>
    </source>
</evidence>
<evidence type="ECO:0000256" key="7">
    <source>
        <dbReference type="ARBA" id="ARBA00022825"/>
    </source>
</evidence>
<evidence type="ECO:0000313" key="15">
    <source>
        <dbReference type="Proteomes" id="UP001652623"/>
    </source>
</evidence>
<dbReference type="CDD" id="cd02120">
    <property type="entry name" value="PA_subtilisin_like"/>
    <property type="match status" value="1"/>
</dbReference>
<dbReference type="SUPFAM" id="SSF52025">
    <property type="entry name" value="PA domain"/>
    <property type="match status" value="1"/>
</dbReference>
<keyword evidence="4 9" id="KW-0645">Protease</keyword>
<dbReference type="InterPro" id="IPR037045">
    <property type="entry name" value="S8pro/Inhibitor_I9_sf"/>
</dbReference>
<feature type="signal peptide" evidence="10">
    <location>
        <begin position="1"/>
        <end position="26"/>
    </location>
</feature>
<dbReference type="InterPro" id="IPR045051">
    <property type="entry name" value="SBT"/>
</dbReference>
<dbReference type="PANTHER" id="PTHR10795">
    <property type="entry name" value="PROPROTEIN CONVERTASE SUBTILISIN/KEXIN"/>
    <property type="match status" value="1"/>
</dbReference>
<evidence type="ECO:0000256" key="4">
    <source>
        <dbReference type="ARBA" id="ARBA00022670"/>
    </source>
</evidence>
<evidence type="ECO:0000313" key="16">
    <source>
        <dbReference type="RefSeq" id="XP_048318628.2"/>
    </source>
</evidence>
<evidence type="ECO:0000256" key="1">
    <source>
        <dbReference type="ARBA" id="ARBA00004613"/>
    </source>
</evidence>
<evidence type="ECO:0000259" key="13">
    <source>
        <dbReference type="Pfam" id="PF05922"/>
    </source>
</evidence>
<dbReference type="InterPro" id="IPR034197">
    <property type="entry name" value="Peptidases_S8_3"/>
</dbReference>
<dbReference type="Pfam" id="PF17766">
    <property type="entry name" value="fn3_6"/>
    <property type="match status" value="1"/>
</dbReference>
<keyword evidence="5 10" id="KW-0732">Signal</keyword>
<comment type="similarity">
    <text evidence="2 9">Belongs to the peptidase S8 family.</text>
</comment>
<proteinExistence type="inferred from homology"/>
<feature type="active site" description="Charge relay system" evidence="9">
    <location>
        <position position="569"/>
    </location>
</feature>
<evidence type="ECO:0000256" key="2">
    <source>
        <dbReference type="ARBA" id="ARBA00011073"/>
    </source>
</evidence>
<dbReference type="CDD" id="cd04852">
    <property type="entry name" value="Peptidases_S8_3"/>
    <property type="match status" value="1"/>
</dbReference>
<feature type="active site" description="Charge relay system" evidence="9">
    <location>
        <position position="153"/>
    </location>
</feature>
<dbReference type="InterPro" id="IPR003137">
    <property type="entry name" value="PA_domain"/>
</dbReference>
<feature type="domain" description="Peptidase S8/S53" evidence="11">
    <location>
        <begin position="145"/>
        <end position="614"/>
    </location>
</feature>
<evidence type="ECO:0000256" key="10">
    <source>
        <dbReference type="SAM" id="SignalP"/>
    </source>
</evidence>
<gene>
    <name evidence="16" type="primary">LOC107417617</name>
</gene>
<dbReference type="Gene3D" id="2.60.40.2310">
    <property type="match status" value="1"/>
</dbReference>
<keyword evidence="15" id="KW-1185">Reference proteome</keyword>
<feature type="active site" description="Charge relay system" evidence="9">
    <location>
        <position position="231"/>
    </location>
</feature>
<accession>A0ABM3I1F3</accession>
<feature type="domain" description="Subtilisin-like protease fibronectin type-III" evidence="14">
    <location>
        <begin position="681"/>
        <end position="776"/>
    </location>
</feature>
<dbReference type="InterPro" id="IPR046450">
    <property type="entry name" value="PA_dom_sf"/>
</dbReference>
<organism evidence="15 16">
    <name type="scientific">Ziziphus jujuba</name>
    <name type="common">Chinese jujube</name>
    <name type="synonym">Ziziphus sativa</name>
    <dbReference type="NCBI Taxonomy" id="326968"/>
    <lineage>
        <taxon>Eukaryota</taxon>
        <taxon>Viridiplantae</taxon>
        <taxon>Streptophyta</taxon>
        <taxon>Embryophyta</taxon>
        <taxon>Tracheophyta</taxon>
        <taxon>Spermatophyta</taxon>
        <taxon>Magnoliopsida</taxon>
        <taxon>eudicotyledons</taxon>
        <taxon>Gunneridae</taxon>
        <taxon>Pentapetalae</taxon>
        <taxon>rosids</taxon>
        <taxon>fabids</taxon>
        <taxon>Rosales</taxon>
        <taxon>Rhamnaceae</taxon>
        <taxon>Paliureae</taxon>
        <taxon>Ziziphus</taxon>
    </lineage>
</organism>
<keyword evidence="7 9" id="KW-0720">Serine protease</keyword>
<evidence type="ECO:0000256" key="5">
    <source>
        <dbReference type="ARBA" id="ARBA00022729"/>
    </source>
</evidence>
<evidence type="ECO:0000256" key="8">
    <source>
        <dbReference type="ARBA" id="ARBA00023180"/>
    </source>
</evidence>
<feature type="chain" id="PRO_5047434574" evidence="10">
    <location>
        <begin position="27"/>
        <end position="781"/>
    </location>
</feature>
<dbReference type="SUPFAM" id="SSF52743">
    <property type="entry name" value="Subtilisin-like"/>
    <property type="match status" value="1"/>
</dbReference>
<protein>
    <submittedName>
        <fullName evidence="16">Subtilisin-like protease SBT5.3</fullName>
    </submittedName>
</protein>
<reference evidence="16" key="1">
    <citation type="submission" date="2025-08" db="UniProtKB">
        <authorList>
            <consortium name="RefSeq"/>
        </authorList>
    </citation>
    <scope>IDENTIFICATION</scope>
    <source>
        <tissue evidence="16">Seedling</tissue>
    </source>
</reference>
<dbReference type="Gene3D" id="3.30.70.80">
    <property type="entry name" value="Peptidase S8 propeptide/proteinase inhibitor I9"/>
    <property type="match status" value="1"/>
</dbReference>
<dbReference type="Pfam" id="PF05922">
    <property type="entry name" value="Inhibitor_I9"/>
    <property type="match status" value="1"/>
</dbReference>
<dbReference type="Proteomes" id="UP001652623">
    <property type="component" value="Chromosome 1"/>
</dbReference>
<dbReference type="GeneID" id="107417617"/>
<feature type="domain" description="PA" evidence="12">
    <location>
        <begin position="409"/>
        <end position="482"/>
    </location>
</feature>
<feature type="domain" description="Inhibitor I9" evidence="13">
    <location>
        <begin position="30"/>
        <end position="115"/>
    </location>
</feature>
<keyword evidence="8" id="KW-0325">Glycoprotein</keyword>
<comment type="subcellular location">
    <subcellularLocation>
        <location evidence="1">Secreted</location>
    </subcellularLocation>
</comment>
<dbReference type="Gene3D" id="3.40.50.200">
    <property type="entry name" value="Peptidase S8/S53 domain"/>
    <property type="match status" value="1"/>
</dbReference>